<protein>
    <submittedName>
        <fullName evidence="7">High-affinity nicotinic acid transporter</fullName>
    </submittedName>
</protein>
<comment type="caution">
    <text evidence="7">The sequence shown here is derived from an EMBL/GenBank/DDBJ whole genome shotgun (WGS) entry which is preliminary data.</text>
</comment>
<comment type="subcellular location">
    <subcellularLocation>
        <location evidence="1">Membrane</location>
        <topology evidence="1">Multi-pass membrane protein</topology>
    </subcellularLocation>
</comment>
<proteinExistence type="predicted"/>
<keyword evidence="5" id="KW-0472">Membrane</keyword>
<keyword evidence="4" id="KW-1133">Transmembrane helix</keyword>
<evidence type="ECO:0000256" key="1">
    <source>
        <dbReference type="ARBA" id="ARBA00004141"/>
    </source>
</evidence>
<dbReference type="AlphaFoldDB" id="A0AA37L8P3"/>
<evidence type="ECO:0000256" key="3">
    <source>
        <dbReference type="ARBA" id="ARBA00022692"/>
    </source>
</evidence>
<feature type="compositionally biased region" description="Polar residues" evidence="6">
    <location>
        <begin position="1"/>
        <end position="33"/>
    </location>
</feature>
<dbReference type="GeneID" id="73322453"/>
<name>A0AA37L8P3_9PEZI</name>
<evidence type="ECO:0000256" key="2">
    <source>
        <dbReference type="ARBA" id="ARBA00022448"/>
    </source>
</evidence>
<dbReference type="GO" id="GO:0022857">
    <property type="term" value="F:transmembrane transporter activity"/>
    <property type="evidence" value="ECO:0007669"/>
    <property type="project" value="TreeGrafter"/>
</dbReference>
<dbReference type="EMBL" id="BQXU01000003">
    <property type="protein sequence ID" value="GKT41470.1"/>
    <property type="molecule type" value="Genomic_DNA"/>
</dbReference>
<organism evidence="7 8">
    <name type="scientific">Colletotrichum spaethianum</name>
    <dbReference type="NCBI Taxonomy" id="700344"/>
    <lineage>
        <taxon>Eukaryota</taxon>
        <taxon>Fungi</taxon>
        <taxon>Dikarya</taxon>
        <taxon>Ascomycota</taxon>
        <taxon>Pezizomycotina</taxon>
        <taxon>Sordariomycetes</taxon>
        <taxon>Hypocreomycetidae</taxon>
        <taxon>Glomerellales</taxon>
        <taxon>Glomerellaceae</taxon>
        <taxon>Colletotrichum</taxon>
        <taxon>Colletotrichum spaethianum species complex</taxon>
    </lineage>
</organism>
<evidence type="ECO:0000256" key="6">
    <source>
        <dbReference type="SAM" id="MobiDB-lite"/>
    </source>
</evidence>
<evidence type="ECO:0000313" key="8">
    <source>
        <dbReference type="Proteomes" id="UP001055115"/>
    </source>
</evidence>
<dbReference type="PANTHER" id="PTHR43791:SF47">
    <property type="entry name" value="MAJOR FACILITATOR SUPERFAMILY (MFS) PROFILE DOMAIN-CONTAINING PROTEIN-RELATED"/>
    <property type="match status" value="1"/>
</dbReference>
<evidence type="ECO:0000256" key="4">
    <source>
        <dbReference type="ARBA" id="ARBA00022989"/>
    </source>
</evidence>
<keyword evidence="3" id="KW-0812">Transmembrane</keyword>
<keyword evidence="2" id="KW-0813">Transport</keyword>
<sequence length="96" mass="10546">MLPSTKSQTAAYNHNSSVSGDNESDNMETNTNFDDIEFSPEEQKKIMRRVDVRLVSTVGLLYCFSVIDRSNLPSAAVAGMIGDLDMTGNRYVSSGF</sequence>
<feature type="region of interest" description="Disordered" evidence="6">
    <location>
        <begin position="1"/>
        <end position="36"/>
    </location>
</feature>
<dbReference type="Proteomes" id="UP001055115">
    <property type="component" value="Unassembled WGS sequence"/>
</dbReference>
<dbReference type="RefSeq" id="XP_049123820.1">
    <property type="nucleotide sequence ID" value="XM_049267863.1"/>
</dbReference>
<reference evidence="7 8" key="1">
    <citation type="submission" date="2022-03" db="EMBL/GenBank/DDBJ databases">
        <title>Genome data of Colletotrichum spp.</title>
        <authorList>
            <person name="Utami Y.D."/>
            <person name="Hiruma K."/>
        </authorList>
    </citation>
    <scope>NUCLEOTIDE SEQUENCE [LARGE SCALE GENOMIC DNA]</scope>
    <source>
        <strain evidence="7 8">MAFF 239500</strain>
    </source>
</reference>
<dbReference type="PANTHER" id="PTHR43791">
    <property type="entry name" value="PERMEASE-RELATED"/>
    <property type="match status" value="1"/>
</dbReference>
<evidence type="ECO:0000256" key="5">
    <source>
        <dbReference type="ARBA" id="ARBA00023136"/>
    </source>
</evidence>
<accession>A0AA37L8P3</accession>
<keyword evidence="8" id="KW-1185">Reference proteome</keyword>
<evidence type="ECO:0000313" key="7">
    <source>
        <dbReference type="EMBL" id="GKT41470.1"/>
    </source>
</evidence>
<dbReference type="GO" id="GO:0016020">
    <property type="term" value="C:membrane"/>
    <property type="evidence" value="ECO:0007669"/>
    <property type="project" value="UniProtKB-SubCell"/>
</dbReference>
<gene>
    <name evidence="7" type="ORF">ColSpa_01651</name>
</gene>